<reference evidence="1 2" key="7">
    <citation type="journal article" date="2000" name="Virology">
        <title>Characterization of a beta-1,3-glucanase encoded by chlorella virus PBCV-1.</title>
        <authorList>
            <person name="Sun L."/>
            <person name="Gurnon J.R."/>
            <person name="Adams B.J."/>
            <person name="Graves M.V."/>
            <person name="Van Etten J.L."/>
        </authorList>
    </citation>
    <scope>NUCLEOTIDE SEQUENCE [LARGE SCALE GENOMIC DNA]</scope>
</reference>
<dbReference type="EMBL" id="JF411744">
    <property type="protein sequence ID" value="AAC96517.1"/>
    <property type="molecule type" value="Genomic_DNA"/>
</dbReference>
<reference evidence="1 2" key="5">
    <citation type="journal article" date="1997" name="Virology">
        <title>Analysis of 74 kb of DNA located at the right end of the 330-kb chlorella virus PBCV-1 genome.</title>
        <authorList>
            <person name="Li Y."/>
            <person name="Lu Z."/>
            <person name="Sun L."/>
            <person name="Ropp S."/>
            <person name="Kutish G.F."/>
            <person name="Rock D.L."/>
            <person name="Van Etten J.L."/>
        </authorList>
    </citation>
    <scope>NUCLEOTIDE SEQUENCE [LARGE SCALE GENOMIC DNA]</scope>
</reference>
<dbReference type="PIR" id="T17640">
    <property type="entry name" value="T17640"/>
</dbReference>
<gene>
    <name evidence="1" type="primary">a149L</name>
</gene>
<reference evidence="1 2" key="2">
    <citation type="journal article" date="1995" name="Virology">
        <title>Analysis of 43 kb of the Chlorella virus PBCV-1 330-kb genome: map positions 45 to 88.</title>
        <authorList>
            <person name="Li Y."/>
            <person name="Lu Z."/>
            <person name="Burbank D.E."/>
            <person name="Kutish G.F."/>
            <person name="Rock D.L."/>
            <person name="Van Etten J.L."/>
        </authorList>
    </citation>
    <scope>NUCLEOTIDE SEQUENCE [LARGE SCALE GENOMIC DNA]</scope>
</reference>
<proteinExistence type="predicted"/>
<reference evidence="1 2" key="8">
    <citation type="journal article" date="2010" name="J. Virol.">
        <title>Microarray analysis of Paramecium bursaria chlorella virus 1 transcription.</title>
        <authorList>
            <person name="Yanai-Balser G.M."/>
            <person name="Duncan G.A."/>
            <person name="Eudy J.D."/>
            <person name="Wang D."/>
            <person name="Li X."/>
            <person name="Agarkova I.V."/>
            <person name="Dunigan D.D."/>
            <person name="Van Etten J.L."/>
        </authorList>
    </citation>
    <scope>NUCLEOTIDE SEQUENCE [LARGE SCALE GENOMIC DNA]</scope>
</reference>
<evidence type="ECO:0000313" key="1">
    <source>
        <dbReference type="EMBL" id="AAC96517.1"/>
    </source>
</evidence>
<reference evidence="1 2" key="4">
    <citation type="journal article" date="1996" name="Virology">
        <title>Analysis of 76 kb of the chlorella virus PBCV-1 330-kb genome: map positions 182 to 258.</title>
        <authorList>
            <person name="Kutish G.F."/>
            <person name="Li Y."/>
            <person name="Lu Z."/>
            <person name="Furuta M."/>
            <person name="Rock D.L."/>
            <person name="Van Etten J.L."/>
        </authorList>
    </citation>
    <scope>NUCLEOTIDE SEQUENCE [LARGE SCALE GENOMIC DNA]</scope>
</reference>
<keyword evidence="2" id="KW-1185">Reference proteome</keyword>
<organism evidence="1 2">
    <name type="scientific">Paramecium bursaria Chlorella virus 1</name>
    <name type="common">PBCV-1</name>
    <dbReference type="NCBI Taxonomy" id="10506"/>
    <lineage>
        <taxon>Viruses</taxon>
        <taxon>Varidnaviria</taxon>
        <taxon>Bamfordvirae</taxon>
        <taxon>Nucleocytoviricota</taxon>
        <taxon>Megaviricetes</taxon>
        <taxon>Algavirales</taxon>
        <taxon>Phycodnaviridae</taxon>
        <taxon>Chlorovirus</taxon>
        <taxon>Chlorovirus vanettense</taxon>
    </lineage>
</organism>
<dbReference type="GeneID" id="917825"/>
<protein>
    <submittedName>
        <fullName evidence="1">Uncharacterized protein</fullName>
    </submittedName>
</protein>
<dbReference type="Proteomes" id="UP000000862">
    <property type="component" value="Segment"/>
</dbReference>
<dbReference type="RefSeq" id="NP_048497.1">
    <property type="nucleotide sequence ID" value="NC_000852.5"/>
</dbReference>
<reference evidence="1 2" key="1">
    <citation type="journal article" date="1995" name="Virology">
        <title>Analysis of 45 kb of DNA located at the left end of the chlorella virus PBCV-1 genome.</title>
        <authorList>
            <person name="Lu Z."/>
            <person name="Li Y."/>
            <person name="Zhang Y."/>
            <person name="Kutish G.F."/>
            <person name="Rock D.L."/>
            <person name="Van Etten J.L."/>
        </authorList>
    </citation>
    <scope>NUCLEOTIDE SEQUENCE [LARGE SCALE GENOMIC DNA]</scope>
</reference>
<sequence>MPYSRRCFKKLQVLCMINLSIMMNQVLKVMTKVMTKVMKNQVMKLMILTWITYSQRHSENLRRTHSSNNNRYSTGNARGLQKHNCGACRFDSQTMTFLVKRPGRFFSTIIRVFETYSQPIGAFNRNYRARHTHVIP</sequence>
<organismHost>
    <name type="scientific">Chlorella</name>
    <dbReference type="NCBI Taxonomy" id="3071"/>
</organismHost>
<dbReference type="KEGG" id="vg:917825"/>
<reference evidence="1 2" key="6">
    <citation type="journal article" date="1999" name="Virology">
        <title>Chlorella virus PBCV-1 encodes a functional homospermidine synthase.</title>
        <authorList>
            <person name="Kaiser A."/>
            <person name="Vollmert M."/>
            <person name="Tholl D."/>
            <person name="Graves M.V."/>
            <person name="Gurnon J.R."/>
            <person name="Xing W."/>
            <person name="Lisec A.D."/>
            <person name="Nickerson K.W."/>
            <person name="Van Etten J.L."/>
        </authorList>
    </citation>
    <scope>NUCLEOTIDE SEQUENCE [LARGE SCALE GENOMIC DNA]</scope>
</reference>
<accession>Q84469</accession>
<name>Q84469_PBCV1</name>
<reference evidence="1 2" key="3">
    <citation type="journal article" date="1996" name="Virology">
        <title>Analysis of 94 kb of the chlorella virus PBCV-1 330-kb genome: map positions 88 to 182.</title>
        <authorList>
            <person name="Lu Z."/>
            <person name="Li Y."/>
            <person name="Que Q."/>
            <person name="Kutish G.F."/>
            <person name="Rock D.L."/>
            <person name="Van Etten J.L."/>
        </authorList>
    </citation>
    <scope>NUCLEOTIDE SEQUENCE [LARGE SCALE GENOMIC DNA]</scope>
</reference>
<evidence type="ECO:0000313" key="2">
    <source>
        <dbReference type="Proteomes" id="UP000000862"/>
    </source>
</evidence>